<feature type="domain" description="Nuclear receptor" evidence="9">
    <location>
        <begin position="18"/>
        <end position="94"/>
    </location>
</feature>
<feature type="non-terminal residue" evidence="10">
    <location>
        <position position="1"/>
    </location>
</feature>
<evidence type="ECO:0000256" key="1">
    <source>
        <dbReference type="ARBA" id="ARBA00022723"/>
    </source>
</evidence>
<dbReference type="SMART" id="SM00399">
    <property type="entry name" value="ZnF_C4"/>
    <property type="match status" value="1"/>
</dbReference>
<gene>
    <name evidence="10" type="ORF">PFISCL1PPCAC_3445</name>
</gene>
<keyword evidence="4" id="KW-0805">Transcription regulation</keyword>
<dbReference type="PRINTS" id="PR00047">
    <property type="entry name" value="STROIDFINGER"/>
</dbReference>
<dbReference type="InterPro" id="IPR013088">
    <property type="entry name" value="Znf_NHR/GATA"/>
</dbReference>
<dbReference type="GO" id="GO:0043565">
    <property type="term" value="F:sequence-specific DNA binding"/>
    <property type="evidence" value="ECO:0007669"/>
    <property type="project" value="InterPro"/>
</dbReference>
<evidence type="ECO:0000256" key="4">
    <source>
        <dbReference type="ARBA" id="ARBA00023015"/>
    </source>
</evidence>
<dbReference type="PROSITE" id="PS51030">
    <property type="entry name" value="NUCLEAR_REC_DBD_2"/>
    <property type="match status" value="1"/>
</dbReference>
<keyword evidence="3" id="KW-0862">Zinc</keyword>
<dbReference type="InterPro" id="IPR001628">
    <property type="entry name" value="Znf_hrmn_rcpt"/>
</dbReference>
<comment type="caution">
    <text evidence="10">The sequence shown here is derived from an EMBL/GenBank/DDBJ whole genome shotgun (WGS) entry which is preliminary data.</text>
</comment>
<evidence type="ECO:0000256" key="5">
    <source>
        <dbReference type="ARBA" id="ARBA00023125"/>
    </source>
</evidence>
<evidence type="ECO:0000256" key="2">
    <source>
        <dbReference type="ARBA" id="ARBA00022771"/>
    </source>
</evidence>
<dbReference type="EMBL" id="BTSY01000001">
    <property type="protein sequence ID" value="GMT12148.1"/>
    <property type="molecule type" value="Genomic_DNA"/>
</dbReference>
<keyword evidence="2" id="KW-0863">Zinc-finger</keyword>
<evidence type="ECO:0000256" key="8">
    <source>
        <dbReference type="ARBA" id="ARBA00023242"/>
    </source>
</evidence>
<protein>
    <recommendedName>
        <fullName evidence="9">Nuclear receptor domain-containing protein</fullName>
    </recommendedName>
</protein>
<keyword evidence="5" id="KW-0238">DNA-binding</keyword>
<evidence type="ECO:0000256" key="6">
    <source>
        <dbReference type="ARBA" id="ARBA00023163"/>
    </source>
</evidence>
<dbReference type="SUPFAM" id="SSF57716">
    <property type="entry name" value="Glucocorticoid receptor-like (DNA-binding domain)"/>
    <property type="match status" value="1"/>
</dbReference>
<feature type="non-terminal residue" evidence="10">
    <location>
        <position position="146"/>
    </location>
</feature>
<name>A0AAV5V142_9BILA</name>
<evidence type="ECO:0000256" key="3">
    <source>
        <dbReference type="ARBA" id="ARBA00022833"/>
    </source>
</evidence>
<keyword evidence="6" id="KW-0804">Transcription</keyword>
<evidence type="ECO:0000256" key="7">
    <source>
        <dbReference type="ARBA" id="ARBA00023170"/>
    </source>
</evidence>
<dbReference type="GO" id="GO:0005634">
    <property type="term" value="C:nucleus"/>
    <property type="evidence" value="ECO:0007669"/>
    <property type="project" value="TreeGrafter"/>
</dbReference>
<dbReference type="PANTHER" id="PTHR46011">
    <property type="entry name" value="NUCLEAR HORMONE RECEPTOR FAMILY MEMBER NHR-86-RELATED"/>
    <property type="match status" value="1"/>
</dbReference>
<dbReference type="GO" id="GO:0003700">
    <property type="term" value="F:DNA-binding transcription factor activity"/>
    <property type="evidence" value="ECO:0007669"/>
    <property type="project" value="InterPro"/>
</dbReference>
<evidence type="ECO:0000259" key="9">
    <source>
        <dbReference type="PROSITE" id="PS51030"/>
    </source>
</evidence>
<sequence length="146" mass="16451">GTRQKLAGIAKEMDDPSNRRCLICTVPVTVPYYGIDACRACALFFKRTKSSGKKFVCRQGGRQCVLVKGTKPICRSCRFDRCITSGMKYDKKAKVENAFYELPKSSLPDLDTRDPKDSKADIKGIDQAQSLLIEHSRSRELQQLQQ</sequence>
<reference evidence="10" key="1">
    <citation type="submission" date="2023-10" db="EMBL/GenBank/DDBJ databases">
        <title>Genome assembly of Pristionchus species.</title>
        <authorList>
            <person name="Yoshida K."/>
            <person name="Sommer R.J."/>
        </authorList>
    </citation>
    <scope>NUCLEOTIDE SEQUENCE</scope>
    <source>
        <strain evidence="10">RS5133</strain>
    </source>
</reference>
<evidence type="ECO:0000313" key="11">
    <source>
        <dbReference type="Proteomes" id="UP001432322"/>
    </source>
</evidence>
<dbReference type="Gene3D" id="3.30.50.10">
    <property type="entry name" value="Erythroid Transcription Factor GATA-1, subunit A"/>
    <property type="match status" value="1"/>
</dbReference>
<keyword evidence="8" id="KW-0539">Nucleus</keyword>
<dbReference type="Proteomes" id="UP001432322">
    <property type="component" value="Unassembled WGS sequence"/>
</dbReference>
<keyword evidence="11" id="KW-1185">Reference proteome</keyword>
<dbReference type="GO" id="GO:0008270">
    <property type="term" value="F:zinc ion binding"/>
    <property type="evidence" value="ECO:0007669"/>
    <property type="project" value="UniProtKB-KW"/>
</dbReference>
<dbReference type="AlphaFoldDB" id="A0AAV5V142"/>
<evidence type="ECO:0000313" key="10">
    <source>
        <dbReference type="EMBL" id="GMT12148.1"/>
    </source>
</evidence>
<dbReference type="PROSITE" id="PS00031">
    <property type="entry name" value="NUCLEAR_REC_DBD_1"/>
    <property type="match status" value="1"/>
</dbReference>
<dbReference type="PANTHER" id="PTHR46011:SF6">
    <property type="entry name" value="HIGH ZINC ACTIVATED NUCLEAR RECEPTOR PROTEIN"/>
    <property type="match status" value="1"/>
</dbReference>
<proteinExistence type="predicted"/>
<keyword evidence="7" id="KW-0675">Receptor</keyword>
<dbReference type="Pfam" id="PF00105">
    <property type="entry name" value="zf-C4"/>
    <property type="match status" value="1"/>
</dbReference>
<organism evidence="10 11">
    <name type="scientific">Pristionchus fissidentatus</name>
    <dbReference type="NCBI Taxonomy" id="1538716"/>
    <lineage>
        <taxon>Eukaryota</taxon>
        <taxon>Metazoa</taxon>
        <taxon>Ecdysozoa</taxon>
        <taxon>Nematoda</taxon>
        <taxon>Chromadorea</taxon>
        <taxon>Rhabditida</taxon>
        <taxon>Rhabditina</taxon>
        <taxon>Diplogasteromorpha</taxon>
        <taxon>Diplogasteroidea</taxon>
        <taxon>Neodiplogasteridae</taxon>
        <taxon>Pristionchus</taxon>
    </lineage>
</organism>
<accession>A0AAV5V142</accession>
<keyword evidence="1" id="KW-0479">Metal-binding</keyword>